<sequence>MNVITLHLSDTVKIEVDNSFSGLETVKYNGEIVSEKKSLLGEVHSFTQEENGEPVQYEVRIGIKNLGRISVAIYRNNKVILLS</sequence>
<dbReference type="Proteomes" id="UP000464214">
    <property type="component" value="Chromosome"/>
</dbReference>
<dbReference type="AlphaFoldDB" id="A0A6P1NXD2"/>
<proteinExistence type="predicted"/>
<name>A0A6P1NXD2_9BACT</name>
<keyword evidence="2" id="KW-1185">Reference proteome</keyword>
<dbReference type="KEGG" id="nib:GU926_05165"/>
<accession>A0A6P1NXD2</accession>
<gene>
    <name evidence="1" type="ORF">GU926_05165</name>
</gene>
<evidence type="ECO:0000313" key="1">
    <source>
        <dbReference type="EMBL" id="QHL86859.1"/>
    </source>
</evidence>
<organism evidence="1 2">
    <name type="scientific">Nibribacter ruber</name>
    <dbReference type="NCBI Taxonomy" id="2698458"/>
    <lineage>
        <taxon>Bacteria</taxon>
        <taxon>Pseudomonadati</taxon>
        <taxon>Bacteroidota</taxon>
        <taxon>Cytophagia</taxon>
        <taxon>Cytophagales</taxon>
        <taxon>Hymenobacteraceae</taxon>
        <taxon>Nibribacter</taxon>
    </lineage>
</organism>
<reference evidence="1 2" key="1">
    <citation type="submission" date="2020-01" db="EMBL/GenBank/DDBJ databases">
        <authorList>
            <person name="Kim M."/>
        </authorList>
    </citation>
    <scope>NUCLEOTIDE SEQUENCE [LARGE SCALE GENOMIC DNA]</scope>
    <source>
        <strain evidence="1 2">BT10</strain>
    </source>
</reference>
<protein>
    <submittedName>
        <fullName evidence="1">Uncharacterized protein</fullName>
    </submittedName>
</protein>
<evidence type="ECO:0000313" key="2">
    <source>
        <dbReference type="Proteomes" id="UP000464214"/>
    </source>
</evidence>
<dbReference type="EMBL" id="CP047897">
    <property type="protein sequence ID" value="QHL86859.1"/>
    <property type="molecule type" value="Genomic_DNA"/>
</dbReference>
<dbReference type="RefSeq" id="WP_160689669.1">
    <property type="nucleotide sequence ID" value="NZ_CP047897.1"/>
</dbReference>